<feature type="transmembrane region" description="Helical" evidence="6">
    <location>
        <begin position="224"/>
        <end position="242"/>
    </location>
</feature>
<reference evidence="8" key="1">
    <citation type="submission" date="2024-05" db="EMBL/GenBank/DDBJ databases">
        <authorList>
            <person name="Kim S."/>
            <person name="Heo J."/>
            <person name="Choi H."/>
            <person name="Choi Y."/>
            <person name="Kwon S.-W."/>
            <person name="Kim Y."/>
        </authorList>
    </citation>
    <scope>NUCLEOTIDE SEQUENCE</scope>
    <source>
        <strain evidence="8">KACC 23698</strain>
    </source>
</reference>
<proteinExistence type="inferred from homology"/>
<name>A0AAU7JFG5_9HYPH</name>
<protein>
    <submittedName>
        <fullName evidence="8">DMT family transporter</fullName>
    </submittedName>
</protein>
<feature type="transmembrane region" description="Helical" evidence="6">
    <location>
        <begin position="111"/>
        <end position="132"/>
    </location>
</feature>
<dbReference type="AlphaFoldDB" id="A0AAU7JFG5"/>
<dbReference type="SUPFAM" id="SSF103481">
    <property type="entry name" value="Multidrug resistance efflux transporter EmrE"/>
    <property type="match status" value="2"/>
</dbReference>
<evidence type="ECO:0000259" key="7">
    <source>
        <dbReference type="Pfam" id="PF00892"/>
    </source>
</evidence>
<gene>
    <name evidence="8" type="ORF">ABEG18_25260</name>
</gene>
<evidence type="ECO:0000256" key="6">
    <source>
        <dbReference type="SAM" id="Phobius"/>
    </source>
</evidence>
<dbReference type="GO" id="GO:0016020">
    <property type="term" value="C:membrane"/>
    <property type="evidence" value="ECO:0007669"/>
    <property type="project" value="UniProtKB-SubCell"/>
</dbReference>
<keyword evidence="3 6" id="KW-0812">Transmembrane</keyword>
<accession>A0AAU7JFG5</accession>
<dbReference type="Pfam" id="PF00892">
    <property type="entry name" value="EamA"/>
    <property type="match status" value="2"/>
</dbReference>
<feature type="transmembrane region" description="Helical" evidence="6">
    <location>
        <begin position="278"/>
        <end position="297"/>
    </location>
</feature>
<dbReference type="InterPro" id="IPR037185">
    <property type="entry name" value="EmrE-like"/>
</dbReference>
<feature type="transmembrane region" description="Helical" evidence="6">
    <location>
        <begin position="199"/>
        <end position="218"/>
    </location>
</feature>
<dbReference type="EMBL" id="CP157484">
    <property type="protein sequence ID" value="XBO38950.1"/>
    <property type="molecule type" value="Genomic_DNA"/>
</dbReference>
<feature type="transmembrane region" description="Helical" evidence="6">
    <location>
        <begin position="254"/>
        <end position="272"/>
    </location>
</feature>
<feature type="transmembrane region" description="Helical" evidence="6">
    <location>
        <begin position="139"/>
        <end position="156"/>
    </location>
</feature>
<feature type="domain" description="EamA" evidence="7">
    <location>
        <begin position="168"/>
        <end position="291"/>
    </location>
</feature>
<comment type="subcellular location">
    <subcellularLocation>
        <location evidence="1">Membrane</location>
        <topology evidence="1">Multi-pass membrane protein</topology>
    </subcellularLocation>
</comment>
<evidence type="ECO:0000313" key="8">
    <source>
        <dbReference type="EMBL" id="XBO38950.1"/>
    </source>
</evidence>
<evidence type="ECO:0000256" key="5">
    <source>
        <dbReference type="ARBA" id="ARBA00023136"/>
    </source>
</evidence>
<evidence type="ECO:0000256" key="1">
    <source>
        <dbReference type="ARBA" id="ARBA00004141"/>
    </source>
</evidence>
<dbReference type="PANTHER" id="PTHR22911:SF6">
    <property type="entry name" value="SOLUTE CARRIER FAMILY 35 MEMBER G1"/>
    <property type="match status" value="1"/>
</dbReference>
<dbReference type="InterPro" id="IPR000620">
    <property type="entry name" value="EamA_dom"/>
</dbReference>
<comment type="similarity">
    <text evidence="2">Belongs to the drug/metabolite transporter (DMT) superfamily. 10 TMS drug/metabolite exporter (DME) (TC 2.A.7.3) family.</text>
</comment>
<evidence type="ECO:0000256" key="2">
    <source>
        <dbReference type="ARBA" id="ARBA00009853"/>
    </source>
</evidence>
<feature type="domain" description="EamA" evidence="7">
    <location>
        <begin position="24"/>
        <end position="155"/>
    </location>
</feature>
<evidence type="ECO:0000256" key="3">
    <source>
        <dbReference type="ARBA" id="ARBA00022692"/>
    </source>
</evidence>
<feature type="transmembrane region" description="Helical" evidence="6">
    <location>
        <begin position="168"/>
        <end position="187"/>
    </location>
</feature>
<feature type="transmembrane region" description="Helical" evidence="6">
    <location>
        <begin position="88"/>
        <end position="105"/>
    </location>
</feature>
<feature type="transmembrane region" description="Helical" evidence="6">
    <location>
        <begin position="55"/>
        <end position="76"/>
    </location>
</feature>
<sequence length="302" mass="31700">MQPPPPTESPAAPTPAFGPPRVMTGIGLAMCGYACFSVQDAIVKWLVADLPVFEILFARSIMIMLFAGLLAGPHVYGAALRSRRKGALLGRGVLILAAWLSYYSAAKWLPLAELVTLYFAAPIFVMVLSILILKEKVTLARWIAAGVGFAGVALASDPGGTVDLLPAAMVLGSAFLWAWTNVLVRIISRTEATATQMIASNFIFAVGCAAALPFLWVTPTVTQALLLLGLGVAGGAGQYFVFEGFRHAPASAVAPFEYSALVWAFIFGFAIWGDIPKAAVFGGAALIIASGVGLLIAERRAG</sequence>
<evidence type="ECO:0000256" key="4">
    <source>
        <dbReference type="ARBA" id="ARBA00022989"/>
    </source>
</evidence>
<keyword evidence="5 6" id="KW-0472">Membrane</keyword>
<dbReference type="RefSeq" id="WP_406855788.1">
    <property type="nucleotide sequence ID" value="NZ_CP157484.1"/>
</dbReference>
<keyword evidence="4 6" id="KW-1133">Transmembrane helix</keyword>
<dbReference type="PANTHER" id="PTHR22911">
    <property type="entry name" value="ACYL-MALONYL CONDENSING ENZYME-RELATED"/>
    <property type="match status" value="1"/>
</dbReference>
<organism evidence="8">
    <name type="scientific">Alsobacter sp. KACC 23698</name>
    <dbReference type="NCBI Taxonomy" id="3149229"/>
    <lineage>
        <taxon>Bacteria</taxon>
        <taxon>Pseudomonadati</taxon>
        <taxon>Pseudomonadota</taxon>
        <taxon>Alphaproteobacteria</taxon>
        <taxon>Hyphomicrobiales</taxon>
        <taxon>Alsobacteraceae</taxon>
        <taxon>Alsobacter</taxon>
    </lineage>
</organism>